<dbReference type="InterPro" id="IPR036583">
    <property type="entry name" value="23S_rRNA_IVS_sf"/>
</dbReference>
<name>A0A0G1CJL0_9BACT</name>
<organism evidence="1 2">
    <name type="scientific">Candidatus Gottesmanbacteria bacterium GW2011_GWA1_43_11</name>
    <dbReference type="NCBI Taxonomy" id="1618436"/>
    <lineage>
        <taxon>Bacteria</taxon>
        <taxon>Candidatus Gottesmaniibacteriota</taxon>
    </lineage>
</organism>
<reference evidence="1 2" key="1">
    <citation type="journal article" date="2015" name="Nature">
        <title>rRNA introns, odd ribosomes, and small enigmatic genomes across a large radiation of phyla.</title>
        <authorList>
            <person name="Brown C.T."/>
            <person name="Hug L.A."/>
            <person name="Thomas B.C."/>
            <person name="Sharon I."/>
            <person name="Castelle C.J."/>
            <person name="Singh A."/>
            <person name="Wilkins M.J."/>
            <person name="Williams K.H."/>
            <person name="Banfield J.F."/>
        </authorList>
    </citation>
    <scope>NUCLEOTIDE SEQUENCE [LARGE SCALE GENOMIC DNA]</scope>
</reference>
<dbReference type="EMBL" id="LCFB01000003">
    <property type="protein sequence ID" value="KKS86015.1"/>
    <property type="molecule type" value="Genomic_DNA"/>
</dbReference>
<gene>
    <name evidence="1" type="ORF">UV59_C0003G0010</name>
</gene>
<protein>
    <recommendedName>
        <fullName evidence="3">S23 ribosomal protein</fullName>
    </recommendedName>
</protein>
<sequence length="188" mass="21914">MNIKIQNNKAGYEYLLAYKITVPIYDYTVEFCKRWIDYKSRTKDQMEQAARSGMVNIAEGHQQKSLASYIKLVGVAAGSQEELLKDYQAFARQQRLPIWEKDRIVREVRELGEVWDIIKKSPTLPNSPDFPSLPKNPEVAVNLMITQVNQACYLLHRLETALEQKHTREGGYTEQLLKKRLEYKSRYG</sequence>
<dbReference type="NCBIfam" id="TIGR02436">
    <property type="entry name" value="four helix bundle protein"/>
    <property type="match status" value="1"/>
</dbReference>
<dbReference type="InterPro" id="IPR012657">
    <property type="entry name" value="23S_rRNA-intervening_sequence"/>
</dbReference>
<dbReference type="Pfam" id="PF05635">
    <property type="entry name" value="23S_rRNA_IVP"/>
    <property type="match status" value="1"/>
</dbReference>
<comment type="caution">
    <text evidence="1">The sequence shown here is derived from an EMBL/GenBank/DDBJ whole genome shotgun (WGS) entry which is preliminary data.</text>
</comment>
<evidence type="ECO:0000313" key="2">
    <source>
        <dbReference type="Proteomes" id="UP000034543"/>
    </source>
</evidence>
<dbReference type="InterPro" id="IPR026354">
    <property type="entry name" value="4helix_suffix_dom"/>
</dbReference>
<evidence type="ECO:0008006" key="3">
    <source>
        <dbReference type="Google" id="ProtNLM"/>
    </source>
</evidence>
<dbReference type="Gene3D" id="1.20.1440.60">
    <property type="entry name" value="23S rRNA-intervening sequence"/>
    <property type="match status" value="1"/>
</dbReference>
<proteinExistence type="predicted"/>
<dbReference type="AlphaFoldDB" id="A0A0G1CJL0"/>
<dbReference type="SUPFAM" id="SSF158446">
    <property type="entry name" value="IVS-encoded protein-like"/>
    <property type="match status" value="1"/>
</dbReference>
<dbReference type="Proteomes" id="UP000034543">
    <property type="component" value="Unassembled WGS sequence"/>
</dbReference>
<dbReference type="NCBIfam" id="TIGR04258">
    <property type="entry name" value="4helix_suffix"/>
    <property type="match status" value="1"/>
</dbReference>
<accession>A0A0G1CJL0</accession>
<dbReference type="STRING" id="1618436.UV59_C0003G0010"/>
<evidence type="ECO:0000313" key="1">
    <source>
        <dbReference type="EMBL" id="KKS86015.1"/>
    </source>
</evidence>